<gene>
    <name evidence="2" type="ORF">METZ01_LOCUS86644</name>
</gene>
<protein>
    <submittedName>
        <fullName evidence="2">Uncharacterized protein</fullName>
    </submittedName>
</protein>
<evidence type="ECO:0000256" key="1">
    <source>
        <dbReference type="SAM" id="Phobius"/>
    </source>
</evidence>
<dbReference type="EMBL" id="UINC01007522">
    <property type="protein sequence ID" value="SVA33790.1"/>
    <property type="molecule type" value="Genomic_DNA"/>
</dbReference>
<dbReference type="AlphaFoldDB" id="A0A381V0A7"/>
<keyword evidence="1" id="KW-0472">Membrane</keyword>
<keyword evidence="1" id="KW-1133">Transmembrane helix</keyword>
<proteinExistence type="predicted"/>
<keyword evidence="1" id="KW-0812">Transmembrane</keyword>
<sequence length="33" mass="3804">MGDQYDDVSILDVLLILAIFSLLKKTMEYIQIT</sequence>
<feature type="transmembrane region" description="Helical" evidence="1">
    <location>
        <begin position="6"/>
        <end position="23"/>
    </location>
</feature>
<organism evidence="2">
    <name type="scientific">marine metagenome</name>
    <dbReference type="NCBI Taxonomy" id="408172"/>
    <lineage>
        <taxon>unclassified sequences</taxon>
        <taxon>metagenomes</taxon>
        <taxon>ecological metagenomes</taxon>
    </lineage>
</organism>
<evidence type="ECO:0000313" key="2">
    <source>
        <dbReference type="EMBL" id="SVA33790.1"/>
    </source>
</evidence>
<reference evidence="2" key="1">
    <citation type="submission" date="2018-05" db="EMBL/GenBank/DDBJ databases">
        <authorList>
            <person name="Lanie J.A."/>
            <person name="Ng W.-L."/>
            <person name="Kazmierczak K.M."/>
            <person name="Andrzejewski T.M."/>
            <person name="Davidsen T.M."/>
            <person name="Wayne K.J."/>
            <person name="Tettelin H."/>
            <person name="Glass J.I."/>
            <person name="Rusch D."/>
            <person name="Podicherti R."/>
            <person name="Tsui H.-C.T."/>
            <person name="Winkler M.E."/>
        </authorList>
    </citation>
    <scope>NUCLEOTIDE SEQUENCE</scope>
</reference>
<name>A0A381V0A7_9ZZZZ</name>
<accession>A0A381V0A7</accession>